<name>A0A0S3R1N2_PHAAN</name>
<protein>
    <submittedName>
        <fullName evidence="1">Uncharacterized protein</fullName>
    </submittedName>
</protein>
<accession>A0A0S3R1N2</accession>
<reference evidence="1 2" key="1">
    <citation type="journal article" date="2015" name="Sci. Rep.">
        <title>The power of single molecule real-time sequencing technology in the de novo assembly of a eukaryotic genome.</title>
        <authorList>
            <person name="Sakai H."/>
            <person name="Naito K."/>
            <person name="Ogiso-Tanaka E."/>
            <person name="Takahashi Y."/>
            <person name="Iseki K."/>
            <person name="Muto C."/>
            <person name="Satou K."/>
            <person name="Teruya K."/>
            <person name="Shiroma A."/>
            <person name="Shimoji M."/>
            <person name="Hirano T."/>
            <person name="Itoh T."/>
            <person name="Kaga A."/>
            <person name="Tomooka N."/>
        </authorList>
    </citation>
    <scope>NUCLEOTIDE SEQUENCE [LARGE SCALE GENOMIC DNA]</scope>
    <source>
        <strain evidence="2">cv. Shumari</strain>
    </source>
</reference>
<proteinExistence type="predicted"/>
<evidence type="ECO:0000313" key="1">
    <source>
        <dbReference type="EMBL" id="BAT74533.1"/>
    </source>
</evidence>
<dbReference type="AlphaFoldDB" id="A0A0S3R1N2"/>
<dbReference type="Proteomes" id="UP000291084">
    <property type="component" value="Chromosome 1"/>
</dbReference>
<evidence type="ECO:0000313" key="2">
    <source>
        <dbReference type="Proteomes" id="UP000291084"/>
    </source>
</evidence>
<keyword evidence="2" id="KW-1185">Reference proteome</keyword>
<gene>
    <name evidence="1" type="primary">Vigan.01G222100</name>
    <name evidence="1" type="ORF">VIGAN_01222100</name>
</gene>
<sequence>MKTPPSKKILFSDLTVNKDQSRRNQTSAVKSCELETTRRRRDSLDRVVQLGLGVCLKERIDFESGFLLDGGEYGYKKGSLIVLLVTVTVKFGLGETTASAVANATAGLDENEDSEREQWWV</sequence>
<dbReference type="EMBL" id="AP015034">
    <property type="protein sequence ID" value="BAT74533.1"/>
    <property type="molecule type" value="Genomic_DNA"/>
</dbReference>
<organism evidence="1 2">
    <name type="scientific">Vigna angularis var. angularis</name>
    <dbReference type="NCBI Taxonomy" id="157739"/>
    <lineage>
        <taxon>Eukaryota</taxon>
        <taxon>Viridiplantae</taxon>
        <taxon>Streptophyta</taxon>
        <taxon>Embryophyta</taxon>
        <taxon>Tracheophyta</taxon>
        <taxon>Spermatophyta</taxon>
        <taxon>Magnoliopsida</taxon>
        <taxon>eudicotyledons</taxon>
        <taxon>Gunneridae</taxon>
        <taxon>Pentapetalae</taxon>
        <taxon>rosids</taxon>
        <taxon>fabids</taxon>
        <taxon>Fabales</taxon>
        <taxon>Fabaceae</taxon>
        <taxon>Papilionoideae</taxon>
        <taxon>50 kb inversion clade</taxon>
        <taxon>NPAAA clade</taxon>
        <taxon>indigoferoid/millettioid clade</taxon>
        <taxon>Phaseoleae</taxon>
        <taxon>Vigna</taxon>
    </lineage>
</organism>